<evidence type="ECO:0000259" key="4">
    <source>
        <dbReference type="PROSITE" id="PS50102"/>
    </source>
</evidence>
<dbReference type="InterPro" id="IPR000504">
    <property type="entry name" value="RRM_dom"/>
</dbReference>
<evidence type="ECO:0000256" key="2">
    <source>
        <dbReference type="ARBA" id="ARBA00022884"/>
    </source>
</evidence>
<reference evidence="5 6" key="1">
    <citation type="submission" date="2024-04" db="EMBL/GenBank/DDBJ databases">
        <title>Tritrichomonas musculus Genome.</title>
        <authorList>
            <person name="Alves-Ferreira E."/>
            <person name="Grigg M."/>
            <person name="Lorenzi H."/>
            <person name="Galac M."/>
        </authorList>
    </citation>
    <scope>NUCLEOTIDE SEQUENCE [LARGE SCALE GENOMIC DNA]</scope>
    <source>
        <strain evidence="5 6">EAF2021</strain>
    </source>
</reference>
<evidence type="ECO:0000256" key="1">
    <source>
        <dbReference type="ARBA" id="ARBA00022737"/>
    </source>
</evidence>
<organism evidence="5 6">
    <name type="scientific">Tritrichomonas musculus</name>
    <dbReference type="NCBI Taxonomy" id="1915356"/>
    <lineage>
        <taxon>Eukaryota</taxon>
        <taxon>Metamonada</taxon>
        <taxon>Parabasalia</taxon>
        <taxon>Tritrichomonadida</taxon>
        <taxon>Tritrichomonadidae</taxon>
        <taxon>Tritrichomonas</taxon>
    </lineage>
</organism>
<dbReference type="SUPFAM" id="SSF54928">
    <property type="entry name" value="RNA-binding domain, RBD"/>
    <property type="match status" value="3"/>
</dbReference>
<dbReference type="CDD" id="cd00590">
    <property type="entry name" value="RRM_SF"/>
    <property type="match status" value="2"/>
</dbReference>
<dbReference type="Pfam" id="PF00076">
    <property type="entry name" value="RRM_1"/>
    <property type="match status" value="4"/>
</dbReference>
<evidence type="ECO:0000256" key="3">
    <source>
        <dbReference type="PROSITE-ProRule" id="PRU00176"/>
    </source>
</evidence>
<dbReference type="EMBL" id="JAPFFF010000010">
    <property type="protein sequence ID" value="KAK8880543.1"/>
    <property type="molecule type" value="Genomic_DNA"/>
</dbReference>
<feature type="domain" description="RRM" evidence="4">
    <location>
        <begin position="110"/>
        <end position="194"/>
    </location>
</feature>
<dbReference type="Gene3D" id="3.30.70.330">
    <property type="match status" value="4"/>
</dbReference>
<keyword evidence="2 3" id="KW-0694">RNA-binding</keyword>
<evidence type="ECO:0000313" key="6">
    <source>
        <dbReference type="Proteomes" id="UP001470230"/>
    </source>
</evidence>
<evidence type="ECO:0000313" key="5">
    <source>
        <dbReference type="EMBL" id="KAK8880543.1"/>
    </source>
</evidence>
<dbReference type="InterPro" id="IPR035979">
    <property type="entry name" value="RBD_domain_sf"/>
</dbReference>
<name>A0ABR2JPK9_9EUKA</name>
<dbReference type="PANTHER" id="PTHR24012">
    <property type="entry name" value="RNA BINDING PROTEIN"/>
    <property type="match status" value="1"/>
</dbReference>
<dbReference type="InterPro" id="IPR012677">
    <property type="entry name" value="Nucleotide-bd_a/b_plait_sf"/>
</dbReference>
<dbReference type="SMART" id="SM00360">
    <property type="entry name" value="RRM"/>
    <property type="match status" value="4"/>
</dbReference>
<feature type="domain" description="RRM" evidence="4">
    <location>
        <begin position="7"/>
        <end position="99"/>
    </location>
</feature>
<comment type="caution">
    <text evidence="5">The sequence shown here is derived from an EMBL/GenBank/DDBJ whole genome shotgun (WGS) entry which is preliminary data.</text>
</comment>
<dbReference type="PROSITE" id="PS50102">
    <property type="entry name" value="RRM"/>
    <property type="match status" value="4"/>
</dbReference>
<gene>
    <name evidence="5" type="ORF">M9Y10_003223</name>
</gene>
<dbReference type="Proteomes" id="UP001470230">
    <property type="component" value="Unassembled WGS sequence"/>
</dbReference>
<protein>
    <recommendedName>
        <fullName evidence="4">RRM domain-containing protein</fullName>
    </recommendedName>
</protein>
<proteinExistence type="predicted"/>
<sequence length="491" mass="55885">MSQAQTSTIYVADLPVSKDSNGQPVSQIDEEFLRLLFQDCGVDQSSDAVTIKTKITRDGKPCASALVRFENHECAMKAIAELNYTKLDNVPIRLILADEETKAIIRNNQGKLFIKNLDPVIEVSQLHDAFANFGEIISCEIPSDIQIITKPDGTKEKKLISREYGYVQFRNPEDAKQAMTDLKDASINGRPVEILPFCPRQQQNTETTFVNCFIQNIPESYTDEDLKNLFSEFGTPESYRVVTDENGKSKQFGFCSMSSHEEAVKAVEGLNGREIDGSTITCGRSKTKKERQKEIQIESEKWRKANYEKYKGRCLYVRNFDETVTDEELKMIFSQFGNVESAKVILDDEGNSKQFGFVCFETEFQAEKCLKESPLLQIHGRQSYVSIAMSKDQRLKLNLAKAQQIVRQQPGSIQFQPEGGMPMGFPAGIPQFGYPQPQLYQQDTKSMLRSQIMEKHPQNTILLQRLDDMSEEQAKELATNQNLFFKWMEQP</sequence>
<accession>A0ABR2JPK9</accession>
<feature type="domain" description="RRM" evidence="4">
    <location>
        <begin position="313"/>
        <end position="402"/>
    </location>
</feature>
<keyword evidence="1" id="KW-0677">Repeat</keyword>
<keyword evidence="6" id="KW-1185">Reference proteome</keyword>
<feature type="domain" description="RRM" evidence="4">
    <location>
        <begin position="210"/>
        <end position="287"/>
    </location>
</feature>